<keyword evidence="1" id="KW-0646">Protease inhibitor</keyword>
<reference evidence="5" key="1">
    <citation type="submission" date="2021-06" db="EMBL/GenBank/DDBJ databases">
        <title>Parelaphostrongylus tenuis whole genome reference sequence.</title>
        <authorList>
            <person name="Garwood T.J."/>
            <person name="Larsen P.A."/>
            <person name="Fountain-Jones N.M."/>
            <person name="Garbe J.R."/>
            <person name="Macchietto M.G."/>
            <person name="Kania S.A."/>
            <person name="Gerhold R.W."/>
            <person name="Richards J.E."/>
            <person name="Wolf T.M."/>
        </authorList>
    </citation>
    <scope>NUCLEOTIDE SEQUENCE</scope>
    <source>
        <strain evidence="5">MNPRO001-30</strain>
        <tissue evidence="5">Meninges</tissue>
    </source>
</reference>
<dbReference type="Proteomes" id="UP001196413">
    <property type="component" value="Unassembled WGS sequence"/>
</dbReference>
<accession>A0AAD5RF99</accession>
<dbReference type="Gene3D" id="2.10.25.10">
    <property type="entry name" value="Laminin"/>
    <property type="match status" value="2"/>
</dbReference>
<dbReference type="InterPro" id="IPR051368">
    <property type="entry name" value="SerProtInhib-TIL_Domain"/>
</dbReference>
<organism evidence="5 6">
    <name type="scientific">Parelaphostrongylus tenuis</name>
    <name type="common">Meningeal worm</name>
    <dbReference type="NCBI Taxonomy" id="148309"/>
    <lineage>
        <taxon>Eukaryota</taxon>
        <taxon>Metazoa</taxon>
        <taxon>Ecdysozoa</taxon>
        <taxon>Nematoda</taxon>
        <taxon>Chromadorea</taxon>
        <taxon>Rhabditida</taxon>
        <taxon>Rhabditina</taxon>
        <taxon>Rhabditomorpha</taxon>
        <taxon>Strongyloidea</taxon>
        <taxon>Metastrongylidae</taxon>
        <taxon>Parelaphostrongylus</taxon>
    </lineage>
</organism>
<dbReference type="PANTHER" id="PTHR23259">
    <property type="entry name" value="RIDDLE"/>
    <property type="match status" value="1"/>
</dbReference>
<feature type="domain" description="TIL" evidence="4">
    <location>
        <begin position="95"/>
        <end position="143"/>
    </location>
</feature>
<keyword evidence="3" id="KW-1015">Disulfide bond</keyword>
<evidence type="ECO:0000256" key="1">
    <source>
        <dbReference type="ARBA" id="ARBA00022690"/>
    </source>
</evidence>
<evidence type="ECO:0000259" key="4">
    <source>
        <dbReference type="Pfam" id="PF01826"/>
    </source>
</evidence>
<evidence type="ECO:0000313" key="5">
    <source>
        <dbReference type="EMBL" id="KAJ1375106.1"/>
    </source>
</evidence>
<dbReference type="AlphaFoldDB" id="A0AAD5RF99"/>
<sequence length="299" mass="33134">MRIVRLPTTCFMMSTDCEIPPCAPANANYIPYNAENCEELEKAWRSHSCSQLVLLYFLESLFPVSYMHIKAAFHLLLFSSFFVAAFPQLFPFSVCGQNEVFDLCGACEPTCRDPNPVCVIPCLPACRCRNGFIRNDEGRCVRNCQRPTTPPPYSCFNVRCPPGTHCEMVAQPCFGRPCPPPSPACINDNPAPRPPLSCSDIRCPPGTHCEQVAQPCTRPPCMPPTPQCVANRDRNRQSGRCGENEVFDNCGPSCEPSCWDPNPQGCPPGCVAGCRCRNGFFRLTASRCVRDCNKHLRPG</sequence>
<dbReference type="PANTHER" id="PTHR23259:SF69">
    <property type="entry name" value="GEO11767P1-RELATED"/>
    <property type="match status" value="1"/>
</dbReference>
<dbReference type="InterPro" id="IPR036084">
    <property type="entry name" value="Ser_inhib-like_sf"/>
</dbReference>
<keyword evidence="2" id="KW-0722">Serine protease inhibitor</keyword>
<keyword evidence="6" id="KW-1185">Reference proteome</keyword>
<evidence type="ECO:0000256" key="2">
    <source>
        <dbReference type="ARBA" id="ARBA00022900"/>
    </source>
</evidence>
<proteinExistence type="predicted"/>
<dbReference type="Pfam" id="PF01826">
    <property type="entry name" value="TIL"/>
    <property type="match status" value="2"/>
</dbReference>
<evidence type="ECO:0000256" key="3">
    <source>
        <dbReference type="ARBA" id="ARBA00023157"/>
    </source>
</evidence>
<feature type="domain" description="TIL" evidence="4">
    <location>
        <begin position="241"/>
        <end position="290"/>
    </location>
</feature>
<dbReference type="CDD" id="cd19941">
    <property type="entry name" value="TIL"/>
    <property type="match status" value="2"/>
</dbReference>
<evidence type="ECO:0000313" key="6">
    <source>
        <dbReference type="Proteomes" id="UP001196413"/>
    </source>
</evidence>
<dbReference type="GO" id="GO:0004867">
    <property type="term" value="F:serine-type endopeptidase inhibitor activity"/>
    <property type="evidence" value="ECO:0007669"/>
    <property type="project" value="UniProtKB-KW"/>
</dbReference>
<gene>
    <name evidence="5" type="ORF">KIN20_038362</name>
</gene>
<dbReference type="SUPFAM" id="SSF57567">
    <property type="entry name" value="Serine protease inhibitors"/>
    <property type="match status" value="2"/>
</dbReference>
<name>A0AAD5RF99_PARTN</name>
<dbReference type="InterPro" id="IPR002919">
    <property type="entry name" value="TIL_dom"/>
</dbReference>
<dbReference type="EMBL" id="JAHQIW010007507">
    <property type="protein sequence ID" value="KAJ1375106.1"/>
    <property type="molecule type" value="Genomic_DNA"/>
</dbReference>
<comment type="caution">
    <text evidence="5">The sequence shown here is derived from an EMBL/GenBank/DDBJ whole genome shotgun (WGS) entry which is preliminary data.</text>
</comment>
<protein>
    <recommendedName>
        <fullName evidence="4">TIL domain-containing protein</fullName>
    </recommendedName>
</protein>